<dbReference type="EMBL" id="RCMI01000299">
    <property type="protein sequence ID" value="KAG2919112.1"/>
    <property type="molecule type" value="Genomic_DNA"/>
</dbReference>
<sequence>MLTAKHMASSLWGEEYLHLVTTLNWMPTKPLGLVSTHQRLCQSESLLDDLRTCGGLAHVRVPPESGQTKEKLEARARLCLLLDYSESTLGFKFIDSVTAQVVAARGGNVKFHGEYQ</sequence>
<organism evidence="4 7">
    <name type="scientific">Phytophthora cactorum</name>
    <dbReference type="NCBI Taxonomy" id="29920"/>
    <lineage>
        <taxon>Eukaryota</taxon>
        <taxon>Sar</taxon>
        <taxon>Stramenopiles</taxon>
        <taxon>Oomycota</taxon>
        <taxon>Peronosporomycetes</taxon>
        <taxon>Peronosporales</taxon>
        <taxon>Peronosporaceae</taxon>
        <taxon>Phytophthora</taxon>
    </lineage>
</organism>
<dbReference type="VEuPathDB" id="FungiDB:PC110_g14236"/>
<gene>
    <name evidence="2" type="ORF">PC113_g11390</name>
    <name evidence="3" type="ORF">PC115_g10243</name>
    <name evidence="4" type="ORF">PC117_g11674</name>
    <name evidence="5" type="ORF">PC118_g3391</name>
    <name evidence="6" type="ORF">PC129_g8907</name>
</gene>
<dbReference type="EMBL" id="RCMV01000269">
    <property type="protein sequence ID" value="KAG3220330.1"/>
    <property type="molecule type" value="Genomic_DNA"/>
</dbReference>
<evidence type="ECO:0000313" key="3">
    <source>
        <dbReference type="EMBL" id="KAG2919112.1"/>
    </source>
</evidence>
<dbReference type="EMBL" id="RCMK01000307">
    <property type="protein sequence ID" value="KAG2937450.1"/>
    <property type="molecule type" value="Genomic_DNA"/>
</dbReference>
<name>A0A8T1DBR8_9STRA</name>
<proteinExistence type="predicted"/>
<comment type="caution">
    <text evidence="4">The sequence shown here is derived from an EMBL/GenBank/DDBJ whole genome shotgun (WGS) entry which is preliminary data.</text>
</comment>
<dbReference type="InterPro" id="IPR057670">
    <property type="entry name" value="SH3_retrovirus"/>
</dbReference>
<accession>A0A8T1DBR8</accession>
<dbReference type="Proteomes" id="UP000736787">
    <property type="component" value="Unassembled WGS sequence"/>
</dbReference>
<protein>
    <recommendedName>
        <fullName evidence="1">Retroviral polymerase SH3-like domain-containing protein</fullName>
    </recommendedName>
</protein>
<dbReference type="EMBL" id="RCML01000057">
    <property type="protein sequence ID" value="KAG2994670.1"/>
    <property type="molecule type" value="Genomic_DNA"/>
</dbReference>
<dbReference type="Proteomes" id="UP000760860">
    <property type="component" value="Unassembled WGS sequence"/>
</dbReference>
<dbReference type="Proteomes" id="UP000735874">
    <property type="component" value="Unassembled WGS sequence"/>
</dbReference>
<dbReference type="Proteomes" id="UP000774804">
    <property type="component" value="Unassembled WGS sequence"/>
</dbReference>
<evidence type="ECO:0000313" key="5">
    <source>
        <dbReference type="EMBL" id="KAG2994670.1"/>
    </source>
</evidence>
<evidence type="ECO:0000259" key="1">
    <source>
        <dbReference type="Pfam" id="PF25597"/>
    </source>
</evidence>
<dbReference type="AlphaFoldDB" id="A0A8T1DBR8"/>
<dbReference type="Proteomes" id="UP000697107">
    <property type="component" value="Unassembled WGS sequence"/>
</dbReference>
<evidence type="ECO:0000313" key="2">
    <source>
        <dbReference type="EMBL" id="KAG2856634.1"/>
    </source>
</evidence>
<dbReference type="Pfam" id="PF25597">
    <property type="entry name" value="SH3_retrovirus"/>
    <property type="match status" value="1"/>
</dbReference>
<feature type="domain" description="Retroviral polymerase SH3-like" evidence="1">
    <location>
        <begin position="57"/>
        <end position="112"/>
    </location>
</feature>
<dbReference type="EMBL" id="RCMG01000324">
    <property type="protein sequence ID" value="KAG2856634.1"/>
    <property type="molecule type" value="Genomic_DNA"/>
</dbReference>
<evidence type="ECO:0000313" key="6">
    <source>
        <dbReference type="EMBL" id="KAG3220330.1"/>
    </source>
</evidence>
<evidence type="ECO:0000313" key="4">
    <source>
        <dbReference type="EMBL" id="KAG2937450.1"/>
    </source>
</evidence>
<reference evidence="4" key="1">
    <citation type="submission" date="2018-10" db="EMBL/GenBank/DDBJ databases">
        <title>Effector identification in a new, highly contiguous assembly of the strawberry crown rot pathogen Phytophthora cactorum.</title>
        <authorList>
            <person name="Armitage A.D."/>
            <person name="Nellist C.F."/>
            <person name="Bates H."/>
            <person name="Vickerstaff R.J."/>
            <person name="Harrison R.J."/>
        </authorList>
    </citation>
    <scope>NUCLEOTIDE SEQUENCE</scope>
    <source>
        <strain evidence="2">15-7</strain>
        <strain evidence="3">4032</strain>
        <strain evidence="4">4040</strain>
        <strain evidence="5">P415</strain>
        <strain evidence="6">P421</strain>
    </source>
</reference>
<evidence type="ECO:0000313" key="7">
    <source>
        <dbReference type="Proteomes" id="UP000736787"/>
    </source>
</evidence>